<reference evidence="4" key="1">
    <citation type="submission" date="2011-01" db="EMBL/GenBank/DDBJ databases">
        <title>Complete sequence of chromosome of Rahnella sp. Y9602.</title>
        <authorList>
            <consortium name="US DOE Joint Genome Institute"/>
            <person name="Lucas S."/>
            <person name="Copeland A."/>
            <person name="Lapidus A."/>
            <person name="Cheng J.-F."/>
            <person name="Goodwin L."/>
            <person name="Pitluck S."/>
            <person name="Lu M."/>
            <person name="Detter J.C."/>
            <person name="Han C."/>
            <person name="Tapia R."/>
            <person name="Land M."/>
            <person name="Hauser L."/>
            <person name="Kyrpides N."/>
            <person name="Ivanova N."/>
            <person name="Ovchinnikova G."/>
            <person name="Pagani I."/>
            <person name="Sobecky P.A."/>
            <person name="Martinez R.J."/>
            <person name="Woyke T."/>
        </authorList>
    </citation>
    <scope>NUCLEOTIDE SEQUENCE [LARGE SCALE GENOMIC DNA]</scope>
    <source>
        <strain evidence="4">Y9602</strain>
    </source>
</reference>
<evidence type="ECO:0000313" key="3">
    <source>
        <dbReference type="EMBL" id="MFD3224978.1"/>
    </source>
</evidence>
<evidence type="ECO:0000313" key="2">
    <source>
        <dbReference type="EMBL" id="ADW72596.1"/>
    </source>
</evidence>
<reference evidence="2 4" key="2">
    <citation type="journal article" date="2012" name="J. Bacteriol.">
        <title>Complete Genome Sequence of Rahnella sp. Strain Y9602, a Gammaproteobacterium Isolate from Metal- and Radionuclide-Contaminated Soil.</title>
        <authorList>
            <person name="Martinez R.J."/>
            <person name="Bruce D."/>
            <person name="Detter C."/>
            <person name="Goodwin L.A."/>
            <person name="Han J."/>
            <person name="Han C.S."/>
            <person name="Held B."/>
            <person name="Land M.L."/>
            <person name="Mikhailova N."/>
            <person name="Nolan M."/>
            <person name="Pennacchio L."/>
            <person name="Pitluck S."/>
            <person name="Tapia R."/>
            <person name="Woyke T."/>
            <person name="Sobecky P.A."/>
        </authorList>
    </citation>
    <scope>NUCLEOTIDE SEQUENCE [LARGE SCALE GENOMIC DNA]</scope>
    <source>
        <strain evidence="2 4">Y9602</strain>
    </source>
</reference>
<dbReference type="InterPro" id="IPR056100">
    <property type="entry name" value="DUF7683"/>
</dbReference>
<evidence type="ECO:0000313" key="5">
    <source>
        <dbReference type="Proteomes" id="UP001598201"/>
    </source>
</evidence>
<dbReference type="Proteomes" id="UP000007257">
    <property type="component" value="Chromosome"/>
</dbReference>
<organism evidence="2 4">
    <name type="scientific">Rahnella sp. (strain Y9602)</name>
    <dbReference type="NCBI Taxonomy" id="2703885"/>
    <lineage>
        <taxon>Bacteria</taxon>
        <taxon>Pseudomonadati</taxon>
        <taxon>Pseudomonadota</taxon>
        <taxon>Gammaproteobacteria</taxon>
        <taxon>Enterobacterales</taxon>
        <taxon>Yersiniaceae</taxon>
        <taxon>Rahnella</taxon>
    </lineage>
</organism>
<dbReference type="Pfam" id="PF24731">
    <property type="entry name" value="DUF7683"/>
    <property type="match status" value="1"/>
</dbReference>
<name>A0A0H3F5W2_RAHSY</name>
<dbReference type="EMBL" id="JBHUCJ010000039">
    <property type="protein sequence ID" value="MFD3224978.1"/>
    <property type="molecule type" value="Genomic_DNA"/>
</dbReference>
<dbReference type="OrthoDB" id="6557055at2"/>
<feature type="domain" description="DUF7683" evidence="1">
    <location>
        <begin position="3"/>
        <end position="78"/>
    </location>
</feature>
<dbReference type="KEGG" id="rah:Rahaq_0971"/>
<dbReference type="RefSeq" id="WP_013574301.1">
    <property type="nucleotide sequence ID" value="NC_015061.1"/>
</dbReference>
<evidence type="ECO:0000259" key="1">
    <source>
        <dbReference type="Pfam" id="PF24731"/>
    </source>
</evidence>
<proteinExistence type="predicted"/>
<sequence length="85" mass="9689">MIIYTIDLFDKQTEDLILEVNIPKKKLDPISKIMGWDEEDKMDFINGVAVFNVNKVQAASLGILFETIFDTDNYVIQMSAGEDND</sequence>
<dbReference type="Proteomes" id="UP001598201">
    <property type="component" value="Unassembled WGS sequence"/>
</dbReference>
<dbReference type="eggNOG" id="ENOG5031MSI">
    <property type="taxonomic scope" value="Bacteria"/>
</dbReference>
<keyword evidence="5" id="KW-1185">Reference proteome</keyword>
<accession>A0A0H3F5W2</accession>
<reference evidence="3 5" key="3">
    <citation type="submission" date="2024-09" db="EMBL/GenBank/DDBJ databases">
        <title>Genomes of Rahnella.</title>
        <authorList>
            <person name="Mnguni F.C."/>
            <person name="Shin G.Y."/>
            <person name="Coutinho T."/>
        </authorList>
    </citation>
    <scope>NUCLEOTIDE SEQUENCE [LARGE SCALE GENOMIC DNA]</scope>
    <source>
        <strain evidence="3 5">20WA0057</strain>
    </source>
</reference>
<evidence type="ECO:0000313" key="4">
    <source>
        <dbReference type="Proteomes" id="UP000007257"/>
    </source>
</evidence>
<dbReference type="HOGENOM" id="CLU_191349_0_0_6"/>
<gene>
    <name evidence="2" type="ordered locus">Rahaq_0971</name>
    <name evidence="3" type="ORF">ACFPK4_15675</name>
</gene>
<dbReference type="EMBL" id="CP002505">
    <property type="protein sequence ID" value="ADW72596.1"/>
    <property type="molecule type" value="Genomic_DNA"/>
</dbReference>
<protein>
    <recommendedName>
        <fullName evidence="1">DUF7683 domain-containing protein</fullName>
    </recommendedName>
</protein>
<dbReference type="AlphaFoldDB" id="A0A0H3F5W2"/>